<name>A0A915P7A1_9BILA</name>
<keyword evidence="1" id="KW-1015">Disulfide bond</keyword>
<reference evidence="5" key="1">
    <citation type="submission" date="2022-11" db="UniProtKB">
        <authorList>
            <consortium name="WormBaseParasite"/>
        </authorList>
    </citation>
    <scope>IDENTIFICATION</scope>
</reference>
<comment type="caution">
    <text evidence="1">Lacks conserved residue(s) required for the propagation of feature annotation.</text>
</comment>
<feature type="disulfide bond" evidence="1">
    <location>
        <begin position="80"/>
        <end position="89"/>
    </location>
</feature>
<keyword evidence="1" id="KW-0245">EGF-like domain</keyword>
<keyword evidence="4" id="KW-1185">Reference proteome</keyword>
<evidence type="ECO:0000313" key="5">
    <source>
        <dbReference type="WBParaSite" id="scf7180000423035.g10058"/>
    </source>
</evidence>
<evidence type="ECO:0000313" key="4">
    <source>
        <dbReference type="Proteomes" id="UP000887560"/>
    </source>
</evidence>
<feature type="chain" id="PRO_5036711419" evidence="2">
    <location>
        <begin position="21"/>
        <end position="100"/>
    </location>
</feature>
<sequence length="100" mass="11464">MIKKYFLFLISIFYLIKIKALPPPIPPPELNNSTKNSTAAIDTITLTRPCPESYSKYCYNRGKCYAAWTGKGNYKPFCHCARGFHGPHCEYLFNPDVYGF</sequence>
<keyword evidence="2" id="KW-0732">Signal</keyword>
<evidence type="ECO:0000256" key="2">
    <source>
        <dbReference type="SAM" id="SignalP"/>
    </source>
</evidence>
<accession>A0A915P7A1</accession>
<dbReference type="Gene3D" id="2.10.25.10">
    <property type="entry name" value="Laminin"/>
    <property type="match status" value="1"/>
</dbReference>
<dbReference type="PROSITE" id="PS50026">
    <property type="entry name" value="EGF_3"/>
    <property type="match status" value="1"/>
</dbReference>
<dbReference type="InterPro" id="IPR000742">
    <property type="entry name" value="EGF"/>
</dbReference>
<evidence type="ECO:0000259" key="3">
    <source>
        <dbReference type="PROSITE" id="PS50026"/>
    </source>
</evidence>
<dbReference type="AlphaFoldDB" id="A0A915P7A1"/>
<dbReference type="WBParaSite" id="scf7180000423035.g10058">
    <property type="protein sequence ID" value="scf7180000423035.g10058"/>
    <property type="gene ID" value="scf7180000423035.g10058"/>
</dbReference>
<dbReference type="Proteomes" id="UP000887560">
    <property type="component" value="Unplaced"/>
</dbReference>
<evidence type="ECO:0000256" key="1">
    <source>
        <dbReference type="PROSITE-ProRule" id="PRU00076"/>
    </source>
</evidence>
<feature type="signal peptide" evidence="2">
    <location>
        <begin position="1"/>
        <end position="20"/>
    </location>
</feature>
<proteinExistence type="predicted"/>
<organism evidence="4 5">
    <name type="scientific">Meloidogyne floridensis</name>
    <dbReference type="NCBI Taxonomy" id="298350"/>
    <lineage>
        <taxon>Eukaryota</taxon>
        <taxon>Metazoa</taxon>
        <taxon>Ecdysozoa</taxon>
        <taxon>Nematoda</taxon>
        <taxon>Chromadorea</taxon>
        <taxon>Rhabditida</taxon>
        <taxon>Tylenchina</taxon>
        <taxon>Tylenchomorpha</taxon>
        <taxon>Tylenchoidea</taxon>
        <taxon>Meloidogynidae</taxon>
        <taxon>Meloidogyninae</taxon>
        <taxon>Meloidogyne</taxon>
    </lineage>
</organism>
<protein>
    <submittedName>
        <fullName evidence="5">EGF-like domain-containing protein</fullName>
    </submittedName>
</protein>
<dbReference type="PROSITE" id="PS01186">
    <property type="entry name" value="EGF_2"/>
    <property type="match status" value="1"/>
</dbReference>
<dbReference type="SUPFAM" id="SSF57196">
    <property type="entry name" value="EGF/Laminin"/>
    <property type="match status" value="1"/>
</dbReference>
<dbReference type="PROSITE" id="PS00022">
    <property type="entry name" value="EGF_1"/>
    <property type="match status" value="1"/>
</dbReference>
<feature type="domain" description="EGF-like" evidence="3">
    <location>
        <begin position="46"/>
        <end position="90"/>
    </location>
</feature>